<accession>A0A059EWY2</accession>
<dbReference type="Proteomes" id="UP000030655">
    <property type="component" value="Unassembled WGS sequence"/>
</dbReference>
<keyword evidence="2" id="KW-1185">Reference proteome</keyword>
<evidence type="ECO:0000313" key="2">
    <source>
        <dbReference type="Proteomes" id="UP000030655"/>
    </source>
</evidence>
<evidence type="ECO:0000313" key="1">
    <source>
        <dbReference type="EMBL" id="KCZ79259.1"/>
    </source>
</evidence>
<gene>
    <name evidence="1" type="ORF">H312_03353</name>
</gene>
<protein>
    <submittedName>
        <fullName evidence="1">Uncharacterized protein</fullName>
    </submittedName>
</protein>
<sequence>MYGIIILLYFIKISIYVHNTLNADNFDSCFSSICKESLIVNNFLKGSQNLNLLNFKMKKDCFMLPVIDINLFTLEEKKMLILKAFSYSNASTKKKEKLTKILSYNPETLEKQI</sequence>
<name>A0A059EWY2_9MICR</name>
<dbReference type="EMBL" id="KK365315">
    <property type="protein sequence ID" value="KCZ79259.1"/>
    <property type="molecule type" value="Genomic_DNA"/>
</dbReference>
<proteinExistence type="predicted"/>
<reference evidence="1 2" key="2">
    <citation type="submission" date="2014-03" db="EMBL/GenBank/DDBJ databases">
        <title>The Genome Sequence of Anncaliia algerae insect isolate PRA339.</title>
        <authorList>
            <consortium name="The Broad Institute Genome Sequencing Platform"/>
            <consortium name="The Broad Institute Genome Sequencing Center for Infectious Disease"/>
            <person name="Cuomo C."/>
            <person name="Becnel J."/>
            <person name="Sanscrainte N."/>
            <person name="Walker B."/>
            <person name="Young S.K."/>
            <person name="Zeng Q."/>
            <person name="Gargeya S."/>
            <person name="Fitzgerald M."/>
            <person name="Haas B."/>
            <person name="Abouelleil A."/>
            <person name="Alvarado L."/>
            <person name="Arachchi H.M."/>
            <person name="Berlin A.M."/>
            <person name="Chapman S.B."/>
            <person name="Dewar J."/>
            <person name="Goldberg J."/>
            <person name="Griggs A."/>
            <person name="Gujja S."/>
            <person name="Hansen M."/>
            <person name="Howarth C."/>
            <person name="Imamovic A."/>
            <person name="Larimer J."/>
            <person name="McCowan C."/>
            <person name="Murphy C."/>
            <person name="Neiman D."/>
            <person name="Pearson M."/>
            <person name="Priest M."/>
            <person name="Roberts A."/>
            <person name="Saif S."/>
            <person name="Shea T."/>
            <person name="Sisk P."/>
            <person name="Sykes S."/>
            <person name="Wortman J."/>
            <person name="Nusbaum C."/>
            <person name="Birren B."/>
        </authorList>
    </citation>
    <scope>NUCLEOTIDE SEQUENCE [LARGE SCALE GENOMIC DNA]</scope>
    <source>
        <strain evidence="1 2">PRA339</strain>
    </source>
</reference>
<organism evidence="1 2">
    <name type="scientific">Anncaliia algerae PRA339</name>
    <dbReference type="NCBI Taxonomy" id="1288291"/>
    <lineage>
        <taxon>Eukaryota</taxon>
        <taxon>Fungi</taxon>
        <taxon>Fungi incertae sedis</taxon>
        <taxon>Microsporidia</taxon>
        <taxon>Tubulinosematoidea</taxon>
        <taxon>Tubulinosematidae</taxon>
        <taxon>Anncaliia</taxon>
    </lineage>
</organism>
<reference evidence="2" key="1">
    <citation type="submission" date="2013-02" db="EMBL/GenBank/DDBJ databases">
        <authorList>
            <consortium name="The Broad Institute Genome Sequencing Platform"/>
            <person name="Cuomo C."/>
            <person name="Becnel J."/>
            <person name="Sanscrainte N."/>
            <person name="Walker B."/>
            <person name="Young S.K."/>
            <person name="Zeng Q."/>
            <person name="Gargeya S."/>
            <person name="Fitzgerald M."/>
            <person name="Haas B."/>
            <person name="Abouelleil A."/>
            <person name="Alvarado L."/>
            <person name="Arachchi H.M."/>
            <person name="Berlin A.M."/>
            <person name="Chapman S.B."/>
            <person name="Dewar J."/>
            <person name="Goldberg J."/>
            <person name="Griggs A."/>
            <person name="Gujja S."/>
            <person name="Hansen M."/>
            <person name="Howarth C."/>
            <person name="Imamovic A."/>
            <person name="Larimer J."/>
            <person name="McCowan C."/>
            <person name="Murphy C."/>
            <person name="Neiman D."/>
            <person name="Pearson M."/>
            <person name="Priest M."/>
            <person name="Roberts A."/>
            <person name="Saif S."/>
            <person name="Shea T."/>
            <person name="Sisk P."/>
            <person name="Sykes S."/>
            <person name="Wortman J."/>
            <person name="Nusbaum C."/>
            <person name="Birren B."/>
        </authorList>
    </citation>
    <scope>NUCLEOTIDE SEQUENCE [LARGE SCALE GENOMIC DNA]</scope>
    <source>
        <strain evidence="2">PRA339</strain>
    </source>
</reference>
<dbReference type="AlphaFoldDB" id="A0A059EWY2"/>
<dbReference type="HOGENOM" id="CLU_2132930_0_0_1"/>
<dbReference type="VEuPathDB" id="MicrosporidiaDB:H312_03353"/>